<keyword evidence="1" id="KW-0732">Signal</keyword>
<evidence type="ECO:0000313" key="3">
    <source>
        <dbReference type="Proteomes" id="UP000324479"/>
    </source>
</evidence>
<evidence type="ECO:0000256" key="1">
    <source>
        <dbReference type="SAM" id="SignalP"/>
    </source>
</evidence>
<protein>
    <submittedName>
        <fullName evidence="2">Uncharacterized protein</fullName>
    </submittedName>
</protein>
<feature type="signal peptide" evidence="1">
    <location>
        <begin position="1"/>
        <end position="22"/>
    </location>
</feature>
<reference evidence="2 3" key="1">
    <citation type="submission" date="2019-08" db="EMBL/GenBank/DDBJ databases">
        <authorList>
            <person name="Dhanesh K."/>
            <person name="Kumar G."/>
            <person name="Sasikala C."/>
            <person name="Venkata Ramana C."/>
        </authorList>
    </citation>
    <scope>NUCLEOTIDE SEQUENCE [LARGE SCALE GENOMIC DNA]</scope>
    <source>
        <strain evidence="2 3">JC645</strain>
    </source>
</reference>
<dbReference type="EMBL" id="VWOX01000003">
    <property type="protein sequence ID" value="KAA5545472.1"/>
    <property type="molecule type" value="Genomic_DNA"/>
</dbReference>
<gene>
    <name evidence="2" type="ORF">FYK55_07440</name>
</gene>
<comment type="caution">
    <text evidence="2">The sequence shown here is derived from an EMBL/GenBank/DDBJ whole genome shotgun (WGS) entry which is preliminary data.</text>
</comment>
<accession>A0A5M6DGQ3</accession>
<dbReference type="Proteomes" id="UP000324479">
    <property type="component" value="Unassembled WGS sequence"/>
</dbReference>
<organism evidence="2 3">
    <name type="scientific">Roseiconus nitratireducens</name>
    <dbReference type="NCBI Taxonomy" id="2605748"/>
    <lineage>
        <taxon>Bacteria</taxon>
        <taxon>Pseudomonadati</taxon>
        <taxon>Planctomycetota</taxon>
        <taxon>Planctomycetia</taxon>
        <taxon>Pirellulales</taxon>
        <taxon>Pirellulaceae</taxon>
        <taxon>Roseiconus</taxon>
    </lineage>
</organism>
<feature type="chain" id="PRO_5024454023" evidence="1">
    <location>
        <begin position="23"/>
        <end position="132"/>
    </location>
</feature>
<proteinExistence type="predicted"/>
<sequence length="132" mass="14776">MNPHCIFRAAWAVGLVCLLAAAGCSPPERFENERGRFVTTSDSDAAIPSGLRRTKYGWEDASLWTAPPNSRPQSIESWMERQQRLEPSWIRRCFLKLRTTPPLMIAVIQITAIAAIVHISRTHAMATATIDD</sequence>
<evidence type="ECO:0000313" key="2">
    <source>
        <dbReference type="EMBL" id="KAA5545472.1"/>
    </source>
</evidence>
<name>A0A5M6DGQ3_9BACT</name>
<keyword evidence="3" id="KW-1185">Reference proteome</keyword>
<dbReference type="AlphaFoldDB" id="A0A5M6DGQ3"/>